<dbReference type="Pfam" id="PF00589">
    <property type="entry name" value="Phage_integrase"/>
    <property type="match status" value="1"/>
</dbReference>
<protein>
    <submittedName>
        <fullName evidence="3">Tyrosine-type recombinase/integrase</fullName>
    </submittedName>
</protein>
<dbReference type="PROSITE" id="PS51898">
    <property type="entry name" value="TYR_RECOMBINASE"/>
    <property type="match status" value="1"/>
</dbReference>
<dbReference type="KEGG" id="pbro:HOP40_06650"/>
<dbReference type="EMBL" id="CP053564">
    <property type="protein sequence ID" value="QJY45521.1"/>
    <property type="molecule type" value="Genomic_DNA"/>
</dbReference>
<dbReference type="GO" id="GO:0003677">
    <property type="term" value="F:DNA binding"/>
    <property type="evidence" value="ECO:0007669"/>
    <property type="project" value="InterPro"/>
</dbReference>
<dbReference type="AlphaFoldDB" id="A0A6M6JGG9"/>
<gene>
    <name evidence="3" type="ORF">HOP40_06650</name>
</gene>
<dbReference type="GO" id="GO:0006310">
    <property type="term" value="P:DNA recombination"/>
    <property type="evidence" value="ECO:0007669"/>
    <property type="project" value="UniProtKB-KW"/>
</dbReference>
<accession>A0A6M6JGG9</accession>
<keyword evidence="4" id="KW-1185">Reference proteome</keyword>
<sequence>MAVSRRLDHTTRLTTSCAGHWFAALAQRAGHPDVTLHRLRHTVATVLVGQGDILQAQHRLGHRDAATTLRIYSHAMPLTDSAAAQTLDALFR</sequence>
<dbReference type="InterPro" id="IPR013762">
    <property type="entry name" value="Integrase-like_cat_sf"/>
</dbReference>
<dbReference type="SUPFAM" id="SSF56349">
    <property type="entry name" value="DNA breaking-rejoining enzymes"/>
    <property type="match status" value="1"/>
</dbReference>
<reference evidence="3 4" key="1">
    <citation type="submission" date="2020-05" db="EMBL/GenBank/DDBJ databases">
        <authorList>
            <person name="Mo P."/>
        </authorList>
    </citation>
    <scope>NUCLEOTIDE SEQUENCE [LARGE SCALE GENOMIC DNA]</scope>
    <source>
        <strain evidence="3 4">Gen01</strain>
    </source>
</reference>
<organism evidence="3 4">
    <name type="scientific">Pseudonocardia broussonetiae</name>
    <dbReference type="NCBI Taxonomy" id="2736640"/>
    <lineage>
        <taxon>Bacteria</taxon>
        <taxon>Bacillati</taxon>
        <taxon>Actinomycetota</taxon>
        <taxon>Actinomycetes</taxon>
        <taxon>Pseudonocardiales</taxon>
        <taxon>Pseudonocardiaceae</taxon>
        <taxon>Pseudonocardia</taxon>
    </lineage>
</organism>
<dbReference type="GO" id="GO:0015074">
    <property type="term" value="P:DNA integration"/>
    <property type="evidence" value="ECO:0007669"/>
    <property type="project" value="InterPro"/>
</dbReference>
<evidence type="ECO:0000256" key="1">
    <source>
        <dbReference type="ARBA" id="ARBA00023172"/>
    </source>
</evidence>
<evidence type="ECO:0000259" key="2">
    <source>
        <dbReference type="PROSITE" id="PS51898"/>
    </source>
</evidence>
<evidence type="ECO:0000313" key="4">
    <source>
        <dbReference type="Proteomes" id="UP000505377"/>
    </source>
</evidence>
<dbReference type="Proteomes" id="UP000505377">
    <property type="component" value="Chromosome"/>
</dbReference>
<keyword evidence="1" id="KW-0233">DNA recombination</keyword>
<dbReference type="InterPro" id="IPR002104">
    <property type="entry name" value="Integrase_catalytic"/>
</dbReference>
<proteinExistence type="predicted"/>
<dbReference type="Gene3D" id="1.10.443.10">
    <property type="entry name" value="Intergrase catalytic core"/>
    <property type="match status" value="1"/>
</dbReference>
<name>A0A6M6JGG9_9PSEU</name>
<feature type="domain" description="Tyr recombinase" evidence="2">
    <location>
        <begin position="1"/>
        <end position="85"/>
    </location>
</feature>
<dbReference type="InterPro" id="IPR011010">
    <property type="entry name" value="DNA_brk_join_enz"/>
</dbReference>
<evidence type="ECO:0000313" key="3">
    <source>
        <dbReference type="EMBL" id="QJY45521.1"/>
    </source>
</evidence>